<dbReference type="InterPro" id="IPR050816">
    <property type="entry name" value="Flavin-dep_Halogenase_NPB"/>
</dbReference>
<dbReference type="GO" id="GO:0004497">
    <property type="term" value="F:monooxygenase activity"/>
    <property type="evidence" value="ECO:0007669"/>
    <property type="project" value="InterPro"/>
</dbReference>
<organism evidence="4 5">
    <name type="scientific">Paraglaciecola hydrolytica</name>
    <dbReference type="NCBI Taxonomy" id="1799789"/>
    <lineage>
        <taxon>Bacteria</taxon>
        <taxon>Pseudomonadati</taxon>
        <taxon>Pseudomonadota</taxon>
        <taxon>Gammaproteobacteria</taxon>
        <taxon>Alteromonadales</taxon>
        <taxon>Alteromonadaceae</taxon>
        <taxon>Paraglaciecola</taxon>
    </lineage>
</organism>
<evidence type="ECO:0000313" key="5">
    <source>
        <dbReference type="Proteomes" id="UP000070299"/>
    </source>
</evidence>
<keyword evidence="2" id="KW-0547">Nucleotide-binding</keyword>
<dbReference type="InterPro" id="IPR006905">
    <property type="entry name" value="Flavin_halogenase"/>
</dbReference>
<dbReference type="Gene3D" id="3.50.50.60">
    <property type="entry name" value="FAD/NAD(P)-binding domain"/>
    <property type="match status" value="1"/>
</dbReference>
<dbReference type="SUPFAM" id="SSF51905">
    <property type="entry name" value="FAD/NAD(P)-binding domain"/>
    <property type="match status" value="1"/>
</dbReference>
<dbReference type="PANTHER" id="PTHR43747:SF4">
    <property type="entry name" value="FLAVIN-DEPENDENT TRYPTOPHAN HALOGENASE"/>
    <property type="match status" value="1"/>
</dbReference>
<keyword evidence="2" id="KW-0285">Flavoprotein</keyword>
<dbReference type="Proteomes" id="UP000070299">
    <property type="component" value="Unassembled WGS sequence"/>
</dbReference>
<keyword evidence="3" id="KW-1133">Transmembrane helix</keyword>
<keyword evidence="2" id="KW-0274">FAD</keyword>
<dbReference type="STRING" id="1799789.AX660_11405"/>
<protein>
    <submittedName>
        <fullName evidence="4">Tryptophan halogenase</fullName>
    </submittedName>
</protein>
<dbReference type="GO" id="GO:0000166">
    <property type="term" value="F:nucleotide binding"/>
    <property type="evidence" value="ECO:0007669"/>
    <property type="project" value="UniProtKB-KW"/>
</dbReference>
<reference evidence="5" key="1">
    <citation type="submission" date="2016-02" db="EMBL/GenBank/DDBJ databases">
        <authorList>
            <person name="Schultz-Johansen M."/>
            <person name="Glaring M.A."/>
            <person name="Bech P.K."/>
            <person name="Stougaard P."/>
        </authorList>
    </citation>
    <scope>NUCLEOTIDE SEQUENCE [LARGE SCALE GENOMIC DNA]</scope>
    <source>
        <strain evidence="5">S66</strain>
    </source>
</reference>
<feature type="binding site" evidence="2">
    <location>
        <position position="342"/>
    </location>
    <ligand>
        <name>L-tryptophan</name>
        <dbReference type="ChEBI" id="CHEBI:57912"/>
    </ligand>
</feature>
<sequence length="501" mass="56945">MNKPYQLVIVGGGTAGWMFATAASHLYSAKQLQIILIESEQIGSVGVGEATLPQLQEFNKFVGIDEQDMMQKTNATVKLGIKFDDWGSIGNSYVHPFGQYGNKAKGNNIYQQWALANQDSAFLSLPQLSYAIQLCLNNKFELPAQDPNQIKSTYSYAYHFDATLYAQYLRSISEQFGVTRIEGMIQTVSNHVQSGDIKSVTLKDGQVISGDFFIDCSGFRSLLLGDNLQTEFEDWSKWLICDRAIAAPTEKLKTIPNYTLSTAKEAGWQWKIPLQHRTGNGYVYCSDMINEQAAMDSLLTNIEGKPLSDPKVLKFKAGRYAKTWNKNCVGIGLASGFLEPLESTSIYLIQTAITSFLRLFPLNNKEVIANEFNRNIDNEYDRIRDFLILHYHQNQRNDSELWRYCQNMSVPDSLKEKMTLFEQRGYIDTYKYGLFNHGSWLSVLHGQGLRPKEIDPFTRGMSALEIQKQLEEFAAEIEESVYKVPRHNIFLQNYCPAKVKE</sequence>
<dbReference type="Pfam" id="PF04820">
    <property type="entry name" value="Trp_halogenase"/>
    <property type="match status" value="1"/>
</dbReference>
<dbReference type="AlphaFoldDB" id="A0A136A0N5"/>
<evidence type="ECO:0000256" key="3">
    <source>
        <dbReference type="SAM" id="Phobius"/>
    </source>
</evidence>
<dbReference type="PANTHER" id="PTHR43747">
    <property type="entry name" value="FAD-BINDING PROTEIN"/>
    <property type="match status" value="1"/>
</dbReference>
<keyword evidence="3" id="KW-0472">Membrane</keyword>
<dbReference type="InterPro" id="IPR033856">
    <property type="entry name" value="Trp_halogen"/>
</dbReference>
<evidence type="ECO:0000313" key="4">
    <source>
        <dbReference type="EMBL" id="KXI28806.1"/>
    </source>
</evidence>
<feature type="transmembrane region" description="Helical" evidence="3">
    <location>
        <begin position="7"/>
        <end position="27"/>
    </location>
</feature>
<feature type="binding site" evidence="2">
    <location>
        <position position="78"/>
    </location>
    <ligand>
        <name>7-chloro-L-tryptophan</name>
        <dbReference type="ChEBI" id="CHEBI:58713"/>
    </ligand>
</feature>
<dbReference type="EMBL" id="LSNE01000005">
    <property type="protein sequence ID" value="KXI28806.1"/>
    <property type="molecule type" value="Genomic_DNA"/>
</dbReference>
<accession>A0A136A0N5</accession>
<feature type="binding site" evidence="2">
    <location>
        <begin position="12"/>
        <end position="15"/>
    </location>
    <ligand>
        <name>FAD</name>
        <dbReference type="ChEBI" id="CHEBI:57692"/>
    </ligand>
</feature>
<keyword evidence="3" id="KW-0812">Transmembrane</keyword>
<dbReference type="OrthoDB" id="5695497at2"/>
<gene>
    <name evidence="4" type="ORF">AX660_11405</name>
</gene>
<dbReference type="InterPro" id="IPR036188">
    <property type="entry name" value="FAD/NAD-bd_sf"/>
</dbReference>
<comment type="caution">
    <text evidence="4">The sequence shown here is derived from an EMBL/GenBank/DDBJ whole genome shotgun (WGS) entry which is preliminary data.</text>
</comment>
<name>A0A136A0N5_9ALTE</name>
<evidence type="ECO:0000256" key="2">
    <source>
        <dbReference type="PIRSR" id="PIRSR011396-2"/>
    </source>
</evidence>
<feature type="binding site" evidence="2">
    <location>
        <position position="346"/>
    </location>
    <ligand>
        <name>L-tryptophan</name>
        <dbReference type="ChEBI" id="CHEBI:57912"/>
    </ligand>
</feature>
<proteinExistence type="predicted"/>
<dbReference type="RefSeq" id="WP_068375567.1">
    <property type="nucleotide sequence ID" value="NZ_LSNE01000005.1"/>
</dbReference>
<feature type="binding site" evidence="2">
    <location>
        <position position="333"/>
    </location>
    <ligand>
        <name>FAD</name>
        <dbReference type="ChEBI" id="CHEBI:57692"/>
    </ligand>
</feature>
<evidence type="ECO:0000256" key="1">
    <source>
        <dbReference type="PIRSR" id="PIRSR011396-1"/>
    </source>
</evidence>
<feature type="active site" evidence="1">
    <location>
        <position position="78"/>
    </location>
</feature>
<keyword evidence="5" id="KW-1185">Reference proteome</keyword>
<dbReference type="PIRSF" id="PIRSF011396">
    <property type="entry name" value="Trp_halogenase"/>
    <property type="match status" value="1"/>
</dbReference>